<reference evidence="1" key="1">
    <citation type="submission" date="2020-03" db="EMBL/GenBank/DDBJ databases">
        <authorList>
            <person name="Weist P."/>
        </authorList>
    </citation>
    <scope>NUCLEOTIDE SEQUENCE</scope>
</reference>
<keyword evidence="2" id="KW-1185">Reference proteome</keyword>
<organism evidence="1 2">
    <name type="scientific">Pleuronectes platessa</name>
    <name type="common">European plaice</name>
    <dbReference type="NCBI Taxonomy" id="8262"/>
    <lineage>
        <taxon>Eukaryota</taxon>
        <taxon>Metazoa</taxon>
        <taxon>Chordata</taxon>
        <taxon>Craniata</taxon>
        <taxon>Vertebrata</taxon>
        <taxon>Euteleostomi</taxon>
        <taxon>Actinopterygii</taxon>
        <taxon>Neopterygii</taxon>
        <taxon>Teleostei</taxon>
        <taxon>Neoteleostei</taxon>
        <taxon>Acanthomorphata</taxon>
        <taxon>Carangaria</taxon>
        <taxon>Pleuronectiformes</taxon>
        <taxon>Pleuronectoidei</taxon>
        <taxon>Pleuronectidae</taxon>
        <taxon>Pleuronectes</taxon>
    </lineage>
</organism>
<protein>
    <submittedName>
        <fullName evidence="1">Uncharacterized protein</fullName>
    </submittedName>
</protein>
<name>A0A9N7TMK3_PLEPL</name>
<comment type="caution">
    <text evidence="1">The sequence shown here is derived from an EMBL/GenBank/DDBJ whole genome shotgun (WGS) entry which is preliminary data.</text>
</comment>
<accession>A0A9N7TMK3</accession>
<dbReference type="Proteomes" id="UP001153269">
    <property type="component" value="Unassembled WGS sequence"/>
</dbReference>
<dbReference type="EMBL" id="CADEAL010000127">
    <property type="protein sequence ID" value="CAB1414894.1"/>
    <property type="molecule type" value="Genomic_DNA"/>
</dbReference>
<sequence>MSSQSAARPSAPRIWLHWERLGRAITIPPRREWKVLSWKERRGGGARMDGWMLHSSTLFHSFSDAPRTVECAARLGGSCVISILSLPGRRRVKNGVGNRRCVGASPGFIRRDPRSWSRLSHPSVGKMAPQIYR</sequence>
<proteinExistence type="predicted"/>
<dbReference type="AlphaFoldDB" id="A0A9N7TMK3"/>
<evidence type="ECO:0000313" key="2">
    <source>
        <dbReference type="Proteomes" id="UP001153269"/>
    </source>
</evidence>
<evidence type="ECO:0000313" key="1">
    <source>
        <dbReference type="EMBL" id="CAB1414894.1"/>
    </source>
</evidence>
<gene>
    <name evidence="1" type="ORF">PLEPLA_LOCUS2606</name>
</gene>